<sequence length="386" mass="41833">MMRVLQVIGAMDRGGAETMIMNAYRFADRDKVQFDFLVHEQRECDYDAEIEALGGRVYRELPRFTGLNGGAYRRAVRDFLARHPEHLVVHGHIGSSAAIYLDEAKRAGRVAVAHSHAQNYPLSPGELAFRALSLPVRFKADYFLACSRQAGLDRFGRTAVEGERFHVLRNGIDVEAFACTDGQHAEAKRALLGRMGLTSDEALLVGHVGRFDSVKNHPLLVESFALMKMAEPDAHLALVGRGPEEAAARELVRERGLDGSVHFLGVTDDVPAVLRGLDVFALPSFREGLSMAAVEAQAAGVPCVLSEGVPAEAVLDGGACGSAAPGVVMLSPKADPRIWADALLRAAYRSASGGIDRALGAQAARSAGFDIRDTARWLQEFYLRIE</sequence>
<organism evidence="2">
    <name type="scientific">Muribaculaceae bacterium Z82</name>
    <dbReference type="NCBI Taxonomy" id="2304548"/>
    <lineage>
        <taxon>Bacteria</taxon>
        <taxon>Pseudomonadati</taxon>
        <taxon>Bacteroidota</taxon>
        <taxon>Bacteroidia</taxon>
        <taxon>Bacteroidales</taxon>
        <taxon>Muribaculaceae</taxon>
    </lineage>
</organism>
<accession>A0A7C9JCE1</accession>
<keyword evidence="2" id="KW-0808">Transferase</keyword>
<dbReference type="Pfam" id="PF13692">
    <property type="entry name" value="Glyco_trans_1_4"/>
    <property type="match status" value="1"/>
</dbReference>
<dbReference type="AlphaFoldDB" id="A0A7C9JCE1"/>
<dbReference type="GO" id="GO:0016757">
    <property type="term" value="F:glycosyltransferase activity"/>
    <property type="evidence" value="ECO:0007669"/>
    <property type="project" value="UniProtKB-ARBA"/>
</dbReference>
<protein>
    <submittedName>
        <fullName evidence="2">Glycosyltransferase family 1 protein</fullName>
    </submittedName>
</protein>
<dbReference type="Pfam" id="PF13439">
    <property type="entry name" value="Glyco_transf_4"/>
    <property type="match status" value="1"/>
</dbReference>
<reference evidence="2" key="1">
    <citation type="submission" date="2018-08" db="EMBL/GenBank/DDBJ databases">
        <title>Murine metabolic-syndrome-specific gut microbial biobank.</title>
        <authorList>
            <person name="Liu C."/>
        </authorList>
    </citation>
    <scope>NUCLEOTIDE SEQUENCE [LARGE SCALE GENOMIC DNA]</scope>
    <source>
        <strain evidence="2">Z82</strain>
    </source>
</reference>
<comment type="caution">
    <text evidence="2">The sequence shown here is derived from an EMBL/GenBank/DDBJ whole genome shotgun (WGS) entry which is preliminary data.</text>
</comment>
<proteinExistence type="predicted"/>
<dbReference type="PANTHER" id="PTHR12526">
    <property type="entry name" value="GLYCOSYLTRANSFERASE"/>
    <property type="match status" value="1"/>
</dbReference>
<dbReference type="SUPFAM" id="SSF53756">
    <property type="entry name" value="UDP-Glycosyltransferase/glycogen phosphorylase"/>
    <property type="match status" value="1"/>
</dbReference>
<name>A0A7C9JCE1_9BACT</name>
<feature type="domain" description="Glycosyltransferase subfamily 4-like N-terminal" evidence="1">
    <location>
        <begin position="14"/>
        <end position="175"/>
    </location>
</feature>
<evidence type="ECO:0000259" key="1">
    <source>
        <dbReference type="Pfam" id="PF13439"/>
    </source>
</evidence>
<dbReference type="Gene3D" id="3.40.50.2000">
    <property type="entry name" value="Glycogen Phosphorylase B"/>
    <property type="match status" value="2"/>
</dbReference>
<gene>
    <name evidence="2" type="ORF">D1639_00605</name>
</gene>
<evidence type="ECO:0000313" key="2">
    <source>
        <dbReference type="EMBL" id="NBI33559.1"/>
    </source>
</evidence>
<dbReference type="EMBL" id="QWKH01000002">
    <property type="protein sequence ID" value="NBI33559.1"/>
    <property type="molecule type" value="Genomic_DNA"/>
</dbReference>
<dbReference type="InterPro" id="IPR028098">
    <property type="entry name" value="Glyco_trans_4-like_N"/>
</dbReference>